<gene>
    <name evidence="1" type="ORF">METZ01_LOCUS323440</name>
</gene>
<dbReference type="EMBL" id="UINC01106138">
    <property type="protein sequence ID" value="SVC70586.1"/>
    <property type="molecule type" value="Genomic_DNA"/>
</dbReference>
<proteinExistence type="predicted"/>
<sequence length="132" mass="14702">MRFTTRRAGKDGPAYTAINQRGGPFEDDLFIATITAMYTKEITGRHLFSPRSLVDEFEFLRSLARWSVRLSCFGTPVEDVDPLGGLFTTFRLGPRETTVTRSDSTESALTPLQFACTALLDALNGVHRVTPR</sequence>
<organism evidence="1">
    <name type="scientific">marine metagenome</name>
    <dbReference type="NCBI Taxonomy" id="408172"/>
    <lineage>
        <taxon>unclassified sequences</taxon>
        <taxon>metagenomes</taxon>
        <taxon>ecological metagenomes</taxon>
    </lineage>
</organism>
<accession>A0A382PBH0</accession>
<feature type="non-terminal residue" evidence="1">
    <location>
        <position position="132"/>
    </location>
</feature>
<name>A0A382PBH0_9ZZZZ</name>
<evidence type="ECO:0000313" key="1">
    <source>
        <dbReference type="EMBL" id="SVC70586.1"/>
    </source>
</evidence>
<protein>
    <submittedName>
        <fullName evidence="1">Uncharacterized protein</fullName>
    </submittedName>
</protein>
<dbReference type="AlphaFoldDB" id="A0A382PBH0"/>
<reference evidence="1" key="1">
    <citation type="submission" date="2018-05" db="EMBL/GenBank/DDBJ databases">
        <authorList>
            <person name="Lanie J.A."/>
            <person name="Ng W.-L."/>
            <person name="Kazmierczak K.M."/>
            <person name="Andrzejewski T.M."/>
            <person name="Davidsen T.M."/>
            <person name="Wayne K.J."/>
            <person name="Tettelin H."/>
            <person name="Glass J.I."/>
            <person name="Rusch D."/>
            <person name="Podicherti R."/>
            <person name="Tsui H.-C.T."/>
            <person name="Winkler M.E."/>
        </authorList>
    </citation>
    <scope>NUCLEOTIDE SEQUENCE</scope>
</reference>